<evidence type="ECO:0000259" key="6">
    <source>
        <dbReference type="Pfam" id="PF22888"/>
    </source>
</evidence>
<reference evidence="8" key="2">
    <citation type="submission" date="2014-05" db="EMBL/GenBank/DDBJ databases">
        <title>Draft genome sequence of Virgibacillus massiliensis Vm-5.</title>
        <authorList>
            <person name="Khelaifia S."/>
            <person name="Croce O."/>
            <person name="Lagier J.C."/>
            <person name="Raoult D."/>
        </authorList>
    </citation>
    <scope>NUCLEOTIDE SEQUENCE [LARGE SCALE GENOMIC DNA]</scope>
    <source>
        <strain evidence="8">Vm-5</strain>
    </source>
</reference>
<dbReference type="eggNOG" id="COG1472">
    <property type="taxonomic scope" value="Bacteria"/>
</dbReference>
<dbReference type="InterPro" id="IPR013780">
    <property type="entry name" value="Glyco_hydro_b"/>
</dbReference>
<dbReference type="eggNOG" id="COG0366">
    <property type="taxonomic scope" value="Bacteria"/>
</dbReference>
<feature type="domain" description="Endo-alpha-N-acetylgalactosaminidase" evidence="1">
    <location>
        <begin position="461"/>
        <end position="741"/>
    </location>
</feature>
<comment type="caution">
    <text evidence="7">The sequence shown here is derived from an EMBL/GenBank/DDBJ whole genome shotgun (WGS) entry which is preliminary data.</text>
</comment>
<dbReference type="InterPro" id="IPR054470">
    <property type="entry name" value="FIMAH_dom"/>
</dbReference>
<dbReference type="InterPro" id="IPR049314">
    <property type="entry name" value="GH101_dom-5"/>
</dbReference>
<name>A0A024Q8W1_9BACI</name>
<dbReference type="Pfam" id="PF12905">
    <property type="entry name" value="Glyco_hydro_101"/>
    <property type="match status" value="1"/>
</dbReference>
<dbReference type="Gene3D" id="2.70.98.10">
    <property type="match status" value="1"/>
</dbReference>
<feature type="domain" description="FIMAH" evidence="6">
    <location>
        <begin position="1262"/>
        <end position="1341"/>
    </location>
</feature>
<dbReference type="InterPro" id="IPR040502">
    <property type="entry name" value="GH101_dom-6"/>
</dbReference>
<sequence precursor="true">MNKRYEKPFFIVFFAMTISLLSINVPSLHAELSEEDKVDISDRDLEEGDFNLIQGDGSITYNDDGSATFRVTSNEKNKIVYNKMEEIKNGVFEADITSNTDLSRFGFIYRLQDASTYSFAGTEDENDQYFSEIFGPANKWTSTTKGVPLEADKTYHIRAKFVDDNVTLYVDNEKVGSWFQPDGVNEAGLLGLEKSRGPANITISNVSIEEYTPPEPPNKEPIEQTLHSNYMDVTIDEVFPRIIQYKVDGKVMNGQKSPVYGLKLNNMLYYPEVSFEKVSEDEAIYTLAVEDEYEAMDAELTLSVKVEDNQVTYRFEDINNKAGATIETIEFADMNFISVNSSQKDAKAKLTNLSKDVTKPGDINVLVNDSLGGMDTETGYYTAFLSTDEISAGVWSSSEVNGYKNLTASRYENENGDKAMGIGSSPLYYHREFMPEPSSNKPTIKIALAEDINEDNNVDWQDSAIAYRDIMQDIKGANNVNNLVGTRIAMNFGSQAQQPFLKTLDNVKKVALATDGLGQAVLLKGYGSEGHDSAHPDYGNVGERMGGKADLNTLINEGHAYNTEFGVHINAQETYPEAKAFNEDLIEGPNAKGWGWLDQSYTIDKLKDLYSGTRAERLDELHAAAPGLDFIYLDVWYQDQWESDRIYEQFKDRGWRLTSEFGTAVANYSTWQHWATDKNYGGPENKGINSEVLRFIGNHQKDSWVLNWPEAGGTADHPLLGGFELAGFEGWQSDKNYDNFIKMTFDTNLPTKFLQKYYVTNWETTDGDPTVTNLEQEIKLEDPSNGDKVVVTRKDNSRERIIALNDQVVLDGHTYLIPWVEQDFENPTPDSDKLYHWNLEGGESTWSLPDEYAGVSKVYVYKLTDQGRSERQKVNVIDQKITLQAEAATPYIVTKEKDEGLIIDNWSSKAHVYDTGFNSGTVKGEHTKVSGDKKAVTVKRTNQAGSARNLSSGNYYLDIDNPKKDTYVTRTLTGLEPGEDYVAEVYVENNSDKQASIEVTGASKDVKNYTLRSLQKNYVKADSHATNDGTNSTMQRMQVSFTAESESAELILGRESGEGNTIYDDIRIVKKSLTNHASPRVFEQDFETVVQGIYPFVVGNTEGVEDNRIHLSELHAPYTQKGWAGKKLVDDVIDGEWSLKVNTGNNGLVYRTIPQHVHFEANSLYKVSFDYQTTADSYRFIAGDQAIDVKDIDDAKGLSVNEQITASTDTNRAEFTVTGSGNGQTYIGIFSDGTSVNMDTGEGTFILDNLQIEKVATIESTADIRTLIEQYDEVEEFENPQVIRALNTHLIAVARYEKQEQAAKVIKHLNGFKQLLDQQKQEKLISQKAYNTLKSSSDILIGRWE</sequence>
<accession>A0A024Q8W1</accession>
<dbReference type="InterPro" id="IPR035364">
    <property type="entry name" value="Beta_sandwich_GH101"/>
</dbReference>
<dbReference type="Gene3D" id="2.60.120.560">
    <property type="entry name" value="Exo-inulinase, domain 1"/>
    <property type="match status" value="1"/>
</dbReference>
<dbReference type="STRING" id="1462526.BN990_00927"/>
<feature type="domain" description="Galactose mutarotase-like fold" evidence="4">
    <location>
        <begin position="226"/>
        <end position="460"/>
    </location>
</feature>
<dbReference type="Pfam" id="PF17974">
    <property type="entry name" value="GalBD_like"/>
    <property type="match status" value="1"/>
</dbReference>
<dbReference type="Gene3D" id="2.60.120.260">
    <property type="entry name" value="Galactose-binding domain-like"/>
    <property type="match status" value="2"/>
</dbReference>
<evidence type="ECO:0000259" key="5">
    <source>
        <dbReference type="Pfam" id="PF21466"/>
    </source>
</evidence>
<dbReference type="InterPro" id="IPR040633">
    <property type="entry name" value="Gal_mutarotas_3"/>
</dbReference>
<feature type="domain" description="Glycosyl hydrolase 101 beta-sandwich" evidence="2">
    <location>
        <begin position="748"/>
        <end position="868"/>
    </location>
</feature>
<dbReference type="GO" id="GO:0030246">
    <property type="term" value="F:carbohydrate binding"/>
    <property type="evidence" value="ECO:0007669"/>
    <property type="project" value="InterPro"/>
</dbReference>
<proteinExistence type="predicted"/>
<keyword evidence="8" id="KW-1185">Reference proteome</keyword>
<evidence type="ECO:0000313" key="8">
    <source>
        <dbReference type="Proteomes" id="UP000028875"/>
    </source>
</evidence>
<dbReference type="InterPro" id="IPR014718">
    <property type="entry name" value="GH-type_carb-bd"/>
</dbReference>
<feature type="domain" description="Endo-alpha-N-acetylgalactosaminidase" evidence="3">
    <location>
        <begin position="1064"/>
        <end position="1239"/>
    </location>
</feature>
<dbReference type="Pfam" id="PF17451">
    <property type="entry name" value="Glyco_hyd_101C"/>
    <property type="match status" value="1"/>
</dbReference>
<dbReference type="Pfam" id="PF18080">
    <property type="entry name" value="Gal_mutarotas_3"/>
    <property type="match status" value="1"/>
</dbReference>
<protein>
    <submittedName>
        <fullName evidence="7">Endo-alpha-N-acetylgalactosaminidase</fullName>
    </submittedName>
</protein>
<evidence type="ECO:0000313" key="7">
    <source>
        <dbReference type="EMBL" id="CDQ38655.1"/>
    </source>
</evidence>
<reference evidence="7 8" key="1">
    <citation type="submission" date="2014-03" db="EMBL/GenBank/DDBJ databases">
        <authorList>
            <person name="Urmite Genomes U."/>
        </authorList>
    </citation>
    <scope>NUCLEOTIDE SEQUENCE [LARGE SCALE GENOMIC DNA]</scope>
    <source>
        <strain evidence="7 8">Vm-5</strain>
    </source>
</reference>
<dbReference type="Proteomes" id="UP000028875">
    <property type="component" value="Unassembled WGS sequence"/>
</dbReference>
<evidence type="ECO:0000259" key="3">
    <source>
        <dbReference type="Pfam" id="PF17974"/>
    </source>
</evidence>
<dbReference type="Pfam" id="PF21466">
    <property type="entry name" value="GH101_dom-5"/>
    <property type="match status" value="1"/>
</dbReference>
<dbReference type="Gene3D" id="3.20.20.80">
    <property type="entry name" value="Glycosidases"/>
    <property type="match status" value="1"/>
</dbReference>
<evidence type="ECO:0000259" key="1">
    <source>
        <dbReference type="Pfam" id="PF12905"/>
    </source>
</evidence>
<evidence type="ECO:0000259" key="2">
    <source>
        <dbReference type="Pfam" id="PF17451"/>
    </source>
</evidence>
<dbReference type="RefSeq" id="WP_232620933.1">
    <property type="nucleotide sequence ID" value="NZ_BNER01000010.1"/>
</dbReference>
<dbReference type="InterPro" id="IPR025706">
    <property type="entry name" value="Endoa_GalNAc"/>
</dbReference>
<dbReference type="Pfam" id="PF22888">
    <property type="entry name" value="FIMAH"/>
    <property type="match status" value="1"/>
</dbReference>
<evidence type="ECO:0000259" key="4">
    <source>
        <dbReference type="Pfam" id="PF18080"/>
    </source>
</evidence>
<dbReference type="EMBL" id="CCDP010000001">
    <property type="protein sequence ID" value="CDQ38655.1"/>
    <property type="molecule type" value="Genomic_DNA"/>
</dbReference>
<feature type="domain" description="Endo-alpha-N-acetylgalactosaminidase" evidence="5">
    <location>
        <begin position="912"/>
        <end position="1061"/>
    </location>
</feature>
<organism evidence="7 8">
    <name type="scientific">Virgibacillus massiliensis</name>
    <dbReference type="NCBI Taxonomy" id="1462526"/>
    <lineage>
        <taxon>Bacteria</taxon>
        <taxon>Bacillati</taxon>
        <taxon>Bacillota</taxon>
        <taxon>Bacilli</taxon>
        <taxon>Bacillales</taxon>
        <taxon>Bacillaceae</taxon>
        <taxon>Virgibacillus</taxon>
    </lineage>
</organism>
<dbReference type="Gene3D" id="2.60.40.1180">
    <property type="entry name" value="Golgi alpha-mannosidase II"/>
    <property type="match status" value="1"/>
</dbReference>
<dbReference type="CDD" id="cd14244">
    <property type="entry name" value="GH_101_like"/>
    <property type="match status" value="1"/>
</dbReference>
<dbReference type="GO" id="GO:0033926">
    <property type="term" value="F:endo-alpha-N-acetylgalactosaminidase activity"/>
    <property type="evidence" value="ECO:0007669"/>
    <property type="project" value="InterPro"/>
</dbReference>
<gene>
    <name evidence="7" type="ORF">BN990_00927</name>
</gene>